<dbReference type="SUPFAM" id="SSF54060">
    <property type="entry name" value="His-Me finger endonucleases"/>
    <property type="match status" value="1"/>
</dbReference>
<dbReference type="InterPro" id="IPR020821">
    <property type="entry name" value="ENPP1-3/EXOG-like_nuc-like"/>
</dbReference>
<keyword evidence="6" id="KW-0732">Signal</keyword>
<dbReference type="Gene3D" id="3.40.570.10">
    <property type="entry name" value="Extracellular Endonuclease, subunit A"/>
    <property type="match status" value="1"/>
</dbReference>
<evidence type="ECO:0000259" key="8">
    <source>
        <dbReference type="SMART" id="SM00892"/>
    </source>
</evidence>
<protein>
    <recommendedName>
        <fullName evidence="11">DNA/RNA non-specific endonuclease domain-containing protein</fullName>
    </recommendedName>
</protein>
<feature type="binding site" evidence="5">
    <location>
        <position position="247"/>
    </location>
    <ligand>
        <name>Mg(2+)</name>
        <dbReference type="ChEBI" id="CHEBI:18420"/>
        <note>catalytic</note>
    </ligand>
</feature>
<comment type="similarity">
    <text evidence="1">Belongs to the DNA/RNA non-specific endonuclease family.</text>
</comment>
<evidence type="ECO:0000256" key="6">
    <source>
        <dbReference type="SAM" id="SignalP"/>
    </source>
</evidence>
<dbReference type="GO" id="GO:0003676">
    <property type="term" value="F:nucleic acid binding"/>
    <property type="evidence" value="ECO:0007669"/>
    <property type="project" value="InterPro"/>
</dbReference>
<evidence type="ECO:0000256" key="4">
    <source>
        <dbReference type="PIRSR" id="PIRSR640255-1"/>
    </source>
</evidence>
<evidence type="ECO:0000256" key="3">
    <source>
        <dbReference type="ARBA" id="ARBA00022759"/>
    </source>
</evidence>
<evidence type="ECO:0000313" key="10">
    <source>
        <dbReference type="Proteomes" id="UP000075880"/>
    </source>
</evidence>
<dbReference type="Pfam" id="PF01223">
    <property type="entry name" value="Endonuclease_NS"/>
    <property type="match status" value="1"/>
</dbReference>
<reference evidence="9" key="1">
    <citation type="submission" date="2024-04" db="UniProtKB">
        <authorList>
            <consortium name="EnsemblMetazoa"/>
        </authorList>
    </citation>
    <scope>IDENTIFICATION</scope>
    <source>
        <strain evidence="9">EBRO</strain>
    </source>
</reference>
<dbReference type="PANTHER" id="PTHR13966:SF17">
    <property type="entry name" value="ENDONUCLEASE-RELATED"/>
    <property type="match status" value="1"/>
</dbReference>
<dbReference type="GO" id="GO:0006309">
    <property type="term" value="P:apoptotic DNA fragmentation"/>
    <property type="evidence" value="ECO:0007669"/>
    <property type="project" value="TreeGrafter"/>
</dbReference>
<dbReference type="Proteomes" id="UP000075880">
    <property type="component" value="Unassembled WGS sequence"/>
</dbReference>
<sequence>MFSLLVVLLAICHSITGQCTITIKTDLSYPEPIFIRNNNLWEPQQGQLKWVATESNVIACPRASIANTLTDTALLTCVSDSTYLLNGIPVNISSVKCSKVVTGDHQFTNQECGDLATERQIGFEVSGIGFTKLFTICYKTETASVLYTRHTIVGDSIFGSIVESYRPSFKVAGVPSNVPVDSAYTIKSQQARLTELLGSSAQAAKYVNSLSYLARGHMTPDADGIFRTWQWATYFYVNVVPQWQKVNSGNWLIVEKYARTIADRLQEDITIYTGTYGILTLPHTNGTLVPITLIASGIIVPKWTWKIIKSPRTNSAIVFISSNDPYRTSMQSEEFLCPDVCRQSGWYVASFDTYAKGFTYCCSVVSFKAVVNNIPDDVNAATILAF</sequence>
<dbReference type="GO" id="GO:0005634">
    <property type="term" value="C:nucleus"/>
    <property type="evidence" value="ECO:0007669"/>
    <property type="project" value="TreeGrafter"/>
</dbReference>
<evidence type="ECO:0000256" key="2">
    <source>
        <dbReference type="ARBA" id="ARBA00022722"/>
    </source>
</evidence>
<dbReference type="SMART" id="SM00477">
    <property type="entry name" value="NUC"/>
    <property type="match status" value="1"/>
</dbReference>
<evidence type="ECO:0000259" key="7">
    <source>
        <dbReference type="SMART" id="SM00477"/>
    </source>
</evidence>
<dbReference type="InterPro" id="IPR040255">
    <property type="entry name" value="Non-specific_endonuclease"/>
</dbReference>
<organism evidence="9 10">
    <name type="scientific">Anopheles atroparvus</name>
    <name type="common">European mosquito</name>
    <dbReference type="NCBI Taxonomy" id="41427"/>
    <lineage>
        <taxon>Eukaryota</taxon>
        <taxon>Metazoa</taxon>
        <taxon>Ecdysozoa</taxon>
        <taxon>Arthropoda</taxon>
        <taxon>Hexapoda</taxon>
        <taxon>Insecta</taxon>
        <taxon>Pterygota</taxon>
        <taxon>Neoptera</taxon>
        <taxon>Endopterygota</taxon>
        <taxon>Diptera</taxon>
        <taxon>Nematocera</taxon>
        <taxon>Culicoidea</taxon>
        <taxon>Culicidae</taxon>
        <taxon>Anophelinae</taxon>
        <taxon>Anopheles</taxon>
    </lineage>
</organism>
<keyword evidence="3" id="KW-0255">Endonuclease</keyword>
<dbReference type="GO" id="GO:0004521">
    <property type="term" value="F:RNA endonuclease activity"/>
    <property type="evidence" value="ECO:0007669"/>
    <property type="project" value="TreeGrafter"/>
</dbReference>
<dbReference type="InterPro" id="IPR044929">
    <property type="entry name" value="DNA/RNA_non-sp_Endonuclease_sf"/>
</dbReference>
<feature type="active site" description="Proton acceptor" evidence="4">
    <location>
        <position position="217"/>
    </location>
</feature>
<evidence type="ECO:0008006" key="11">
    <source>
        <dbReference type="Google" id="ProtNLM"/>
    </source>
</evidence>
<feature type="domain" description="DNA/RNA non-specific endonuclease/pyrophosphatase/phosphodiesterase" evidence="8">
    <location>
        <begin position="130"/>
        <end position="367"/>
    </location>
</feature>
<accession>A0AAG5DES3</accession>
<keyword evidence="5" id="KW-0479">Metal-binding</keyword>
<feature type="signal peptide" evidence="6">
    <location>
        <begin position="1"/>
        <end position="17"/>
    </location>
</feature>
<evidence type="ECO:0000256" key="1">
    <source>
        <dbReference type="ARBA" id="ARBA00010052"/>
    </source>
</evidence>
<dbReference type="PANTHER" id="PTHR13966">
    <property type="entry name" value="ENDONUCLEASE RELATED"/>
    <property type="match status" value="1"/>
</dbReference>
<name>A0AAG5DES3_ANOAO</name>
<dbReference type="FunFam" id="3.40.570.10:FF:000007">
    <property type="entry name" value="Alkaline nuclease"/>
    <property type="match status" value="1"/>
</dbReference>
<dbReference type="GO" id="GO:0000014">
    <property type="term" value="F:single-stranded DNA endodeoxyribonuclease activity"/>
    <property type="evidence" value="ECO:0007669"/>
    <property type="project" value="TreeGrafter"/>
</dbReference>
<dbReference type="InterPro" id="IPR001604">
    <property type="entry name" value="Endo_G_ENPP1-like_dom"/>
</dbReference>
<feature type="chain" id="PRO_5042571415" description="DNA/RNA non-specific endonuclease domain-containing protein" evidence="6">
    <location>
        <begin position="18"/>
        <end position="386"/>
    </location>
</feature>
<dbReference type="GO" id="GO:0005743">
    <property type="term" value="C:mitochondrial inner membrane"/>
    <property type="evidence" value="ECO:0007669"/>
    <property type="project" value="TreeGrafter"/>
</dbReference>
<dbReference type="AlphaFoldDB" id="A0AAG5DES3"/>
<evidence type="ECO:0000256" key="5">
    <source>
        <dbReference type="PIRSR" id="PIRSR640255-2"/>
    </source>
</evidence>
<keyword evidence="2" id="KW-0540">Nuclease</keyword>
<keyword evidence="3" id="KW-0378">Hydrolase</keyword>
<keyword evidence="10" id="KW-1185">Reference proteome</keyword>
<evidence type="ECO:0000313" key="9">
    <source>
        <dbReference type="EnsemblMetazoa" id="ENSAATROPP009727"/>
    </source>
</evidence>
<dbReference type="SMART" id="SM00892">
    <property type="entry name" value="Endonuclease_NS"/>
    <property type="match status" value="1"/>
</dbReference>
<dbReference type="GO" id="GO:0046872">
    <property type="term" value="F:metal ion binding"/>
    <property type="evidence" value="ECO:0007669"/>
    <property type="project" value="UniProtKB-KW"/>
</dbReference>
<feature type="domain" description="ENPP1-3/EXOG-like endonuclease/phosphodiesterase" evidence="7">
    <location>
        <begin position="131"/>
        <end position="355"/>
    </location>
</feature>
<dbReference type="EnsemblMetazoa" id="ENSAATROPT010780">
    <property type="protein sequence ID" value="ENSAATROPP009727"/>
    <property type="gene ID" value="ENSAATROPG008770"/>
</dbReference>
<dbReference type="InterPro" id="IPR044925">
    <property type="entry name" value="His-Me_finger_sf"/>
</dbReference>
<proteinExistence type="inferred from homology"/>